<dbReference type="GO" id="GO:0019706">
    <property type="term" value="F:protein-cysteine S-palmitoyltransferase activity"/>
    <property type="evidence" value="ECO:0007669"/>
    <property type="project" value="UniProtKB-EC"/>
</dbReference>
<proteinExistence type="inferred from homology"/>
<evidence type="ECO:0000259" key="6">
    <source>
        <dbReference type="Pfam" id="PF01529"/>
    </source>
</evidence>
<evidence type="ECO:0000256" key="5">
    <source>
        <dbReference type="RuleBase" id="RU079119"/>
    </source>
</evidence>
<comment type="catalytic activity">
    <reaction evidence="5">
        <text>L-cysteinyl-[protein] + hexadecanoyl-CoA = S-hexadecanoyl-L-cysteinyl-[protein] + CoA</text>
        <dbReference type="Rhea" id="RHEA:36683"/>
        <dbReference type="Rhea" id="RHEA-COMP:10131"/>
        <dbReference type="Rhea" id="RHEA-COMP:11032"/>
        <dbReference type="ChEBI" id="CHEBI:29950"/>
        <dbReference type="ChEBI" id="CHEBI:57287"/>
        <dbReference type="ChEBI" id="CHEBI:57379"/>
        <dbReference type="ChEBI" id="CHEBI:74151"/>
        <dbReference type="EC" id="2.3.1.225"/>
    </reaction>
</comment>
<organism evidence="7">
    <name type="scientific">Trepomonas sp. PC1</name>
    <dbReference type="NCBI Taxonomy" id="1076344"/>
    <lineage>
        <taxon>Eukaryota</taxon>
        <taxon>Metamonada</taxon>
        <taxon>Diplomonadida</taxon>
        <taxon>Hexamitidae</taxon>
        <taxon>Hexamitinae</taxon>
        <taxon>Trepomonas</taxon>
    </lineage>
</organism>
<dbReference type="InterPro" id="IPR001594">
    <property type="entry name" value="Palmitoyltrfase_DHHC"/>
</dbReference>
<dbReference type="Pfam" id="PF01529">
    <property type="entry name" value="DHHC"/>
    <property type="match status" value="1"/>
</dbReference>
<feature type="domain" description="Palmitoyltransferase DHHC" evidence="6">
    <location>
        <begin position="157"/>
        <end position="292"/>
    </location>
</feature>
<keyword evidence="5" id="KW-0012">Acyltransferase</keyword>
<feature type="non-terminal residue" evidence="7">
    <location>
        <position position="1"/>
    </location>
</feature>
<dbReference type="GO" id="GO:0016020">
    <property type="term" value="C:membrane"/>
    <property type="evidence" value="ECO:0007669"/>
    <property type="project" value="UniProtKB-SubCell"/>
</dbReference>
<dbReference type="PROSITE" id="PS50216">
    <property type="entry name" value="DHHC"/>
    <property type="match status" value="1"/>
</dbReference>
<evidence type="ECO:0000256" key="3">
    <source>
        <dbReference type="ARBA" id="ARBA00022989"/>
    </source>
</evidence>
<protein>
    <recommendedName>
        <fullName evidence="5">Palmitoyltransferase</fullName>
        <ecNumber evidence="5">2.3.1.225</ecNumber>
    </recommendedName>
</protein>
<feature type="transmembrane region" description="Helical" evidence="5">
    <location>
        <begin position="117"/>
        <end position="137"/>
    </location>
</feature>
<evidence type="ECO:0000256" key="2">
    <source>
        <dbReference type="ARBA" id="ARBA00022692"/>
    </source>
</evidence>
<comment type="subcellular location">
    <subcellularLocation>
        <location evidence="1">Membrane</location>
        <topology evidence="1">Multi-pass membrane protein</topology>
    </subcellularLocation>
</comment>
<comment type="similarity">
    <text evidence="5">Belongs to the DHHC palmitoyltransferase family.</text>
</comment>
<keyword evidence="3 5" id="KW-1133">Transmembrane helix</keyword>
<dbReference type="AlphaFoldDB" id="A0A146JXJ7"/>
<feature type="transmembrane region" description="Helical" evidence="5">
    <location>
        <begin position="197"/>
        <end position="216"/>
    </location>
</feature>
<keyword evidence="4 5" id="KW-0472">Membrane</keyword>
<accession>A0A146JXJ7</accession>
<reference evidence="7" key="1">
    <citation type="submission" date="2015-07" db="EMBL/GenBank/DDBJ databases">
        <title>Adaptation to a free-living lifestyle via gene acquisitions in the diplomonad Trepomonas sp. PC1.</title>
        <authorList>
            <person name="Xu F."/>
            <person name="Jerlstrom-Hultqvist J."/>
            <person name="Kolisko M."/>
            <person name="Simpson A.G.B."/>
            <person name="Roger A.J."/>
            <person name="Svard S.G."/>
            <person name="Andersson J.O."/>
        </authorList>
    </citation>
    <scope>NUCLEOTIDE SEQUENCE</scope>
    <source>
        <strain evidence="7">PC1</strain>
    </source>
</reference>
<name>A0A146JXJ7_9EUKA</name>
<evidence type="ECO:0000313" key="7">
    <source>
        <dbReference type="EMBL" id="JAP89372.1"/>
    </source>
</evidence>
<gene>
    <name evidence="7" type="ORF">TPC1_31133</name>
</gene>
<comment type="domain">
    <text evidence="5">The DHHC domain is required for palmitoyltransferase activity.</text>
</comment>
<evidence type="ECO:0000256" key="1">
    <source>
        <dbReference type="ARBA" id="ARBA00004141"/>
    </source>
</evidence>
<keyword evidence="5" id="KW-0808">Transferase</keyword>
<evidence type="ECO:0000256" key="4">
    <source>
        <dbReference type="ARBA" id="ARBA00023136"/>
    </source>
</evidence>
<sequence length="405" mass="47232">GCKAGQIFSIMLNMFYLYNKHPLLMYKYIISFFVLLELSSKILQNRSKFFLFVAKTKFGFKLHPLLNTLTNYFIYESFSKLLCQISNNETLETQLAKFYDVDFKFSSNFSFSFETSLQSSIMLLAAFQFLQILIFLIKPGKYEEKPICGNDGLKYDCQICNIRNAKFAQHGVANDYCIERFQMYQNDIGNDIGSSNYLFYLLSFIVQSAFLGLFQIKYFKLFIGFNDAINAEIAQYNLEKSLLSNLLAIFTSKILIQPTVFLVISIYRQYASLSVLTTDLMLIKQGMTTATFKAWHQNIKEIFRKKRAMLEFVDQKEPGELYGMRDIKSAKLLVNHVVIQWMDKLYEGLVVKYQDENQNLIDAKVLTQKEAFKIIQETKYGSGFAKELAKMIKATKIEWRWHETQ</sequence>
<dbReference type="EMBL" id="GDID01007234">
    <property type="protein sequence ID" value="JAP89372.1"/>
    <property type="molecule type" value="Transcribed_RNA"/>
</dbReference>
<feature type="transmembrane region" description="Helical" evidence="5">
    <location>
        <begin position="24"/>
        <end position="43"/>
    </location>
</feature>
<keyword evidence="2 5" id="KW-0812">Transmembrane</keyword>
<dbReference type="EC" id="2.3.1.225" evidence="5"/>